<dbReference type="Proteomes" id="UP000460287">
    <property type="component" value="Unassembled WGS sequence"/>
</dbReference>
<feature type="transmembrane region" description="Helical" evidence="1">
    <location>
        <begin position="158"/>
        <end position="178"/>
    </location>
</feature>
<dbReference type="RefSeq" id="WP_154530370.1">
    <property type="nucleotide sequence ID" value="NZ_JAQXTV010000057.1"/>
</dbReference>
<keyword evidence="1" id="KW-0472">Membrane</keyword>
<evidence type="ECO:0000313" key="3">
    <source>
        <dbReference type="Proteomes" id="UP000460287"/>
    </source>
</evidence>
<protein>
    <recommendedName>
        <fullName evidence="4">ABC-2 family transporter protein</fullName>
    </recommendedName>
</protein>
<reference evidence="2 3" key="1">
    <citation type="submission" date="2019-08" db="EMBL/GenBank/DDBJ databases">
        <title>In-depth cultivation of the pig gut microbiome towards novel bacterial diversity and tailored functional studies.</title>
        <authorList>
            <person name="Wylensek D."/>
            <person name="Hitch T.C.A."/>
            <person name="Clavel T."/>
        </authorList>
    </citation>
    <scope>NUCLEOTIDE SEQUENCE [LARGE SCALE GENOMIC DNA]</scope>
    <source>
        <strain evidence="2 3">WCA-383-APC-5B</strain>
    </source>
</reference>
<organism evidence="2 3">
    <name type="scientific">Inconstantimicrobium porci</name>
    <dbReference type="NCBI Taxonomy" id="2652291"/>
    <lineage>
        <taxon>Bacteria</taxon>
        <taxon>Bacillati</taxon>
        <taxon>Bacillota</taxon>
        <taxon>Clostridia</taxon>
        <taxon>Eubacteriales</taxon>
        <taxon>Clostridiaceae</taxon>
        <taxon>Inconstantimicrobium</taxon>
    </lineage>
</organism>
<gene>
    <name evidence="2" type="ORF">FYJ33_03410</name>
</gene>
<feature type="transmembrane region" description="Helical" evidence="1">
    <location>
        <begin position="105"/>
        <end position="138"/>
    </location>
</feature>
<keyword evidence="3" id="KW-1185">Reference proteome</keyword>
<evidence type="ECO:0008006" key="4">
    <source>
        <dbReference type="Google" id="ProtNLM"/>
    </source>
</evidence>
<dbReference type="EMBL" id="VULX01000002">
    <property type="protein sequence ID" value="MSR90489.1"/>
    <property type="molecule type" value="Genomic_DNA"/>
</dbReference>
<keyword evidence="1" id="KW-1133">Transmembrane helix</keyword>
<accession>A0A7X2MWR8</accession>
<sequence>MNNYIKSELRRSLFSKKAMISFIIAFIALIIPLYLFCYIGGISFIGLHFDAVDVFARIRSTSEGALLVVIFPLLASIIFSDSYTVEKESGFTKFIYSRMSVKSYVWIKVISNAISSMVVGIMASGTMFIFLICILGIRTTDGLVVDGPFSSIYYSNKLLYGIIMVLITGICYAVISELSLGISAWIKNRYLVLIIPFFGYILCGTLIEELGINRVFNFNFSQVYALNIIVTTTHEILYPLMLLLIGIGLFYLGVVKREKDM</sequence>
<feature type="transmembrane region" description="Helical" evidence="1">
    <location>
        <begin position="236"/>
        <end position="255"/>
    </location>
</feature>
<proteinExistence type="predicted"/>
<evidence type="ECO:0000313" key="2">
    <source>
        <dbReference type="EMBL" id="MSR90489.1"/>
    </source>
</evidence>
<feature type="transmembrane region" description="Helical" evidence="1">
    <location>
        <begin position="65"/>
        <end position="84"/>
    </location>
</feature>
<evidence type="ECO:0000256" key="1">
    <source>
        <dbReference type="SAM" id="Phobius"/>
    </source>
</evidence>
<comment type="caution">
    <text evidence="2">The sequence shown here is derived from an EMBL/GenBank/DDBJ whole genome shotgun (WGS) entry which is preliminary data.</text>
</comment>
<feature type="transmembrane region" description="Helical" evidence="1">
    <location>
        <begin position="190"/>
        <end position="207"/>
    </location>
</feature>
<feature type="transmembrane region" description="Helical" evidence="1">
    <location>
        <begin position="20"/>
        <end position="45"/>
    </location>
</feature>
<dbReference type="AlphaFoldDB" id="A0A7X2MWR8"/>
<name>A0A7X2MWR8_9CLOT</name>
<keyword evidence="1" id="KW-0812">Transmembrane</keyword>